<dbReference type="AlphaFoldDB" id="A0A5A7R547"/>
<proteinExistence type="predicted"/>
<keyword evidence="3" id="KW-1185">Reference proteome</keyword>
<feature type="compositionally biased region" description="Basic and acidic residues" evidence="1">
    <location>
        <begin position="18"/>
        <end position="35"/>
    </location>
</feature>
<gene>
    <name evidence="2" type="ORF">STAS_28846</name>
</gene>
<evidence type="ECO:0000313" key="2">
    <source>
        <dbReference type="EMBL" id="GER51474.1"/>
    </source>
</evidence>
<protein>
    <submittedName>
        <fullName evidence="2">Anion-transporting ATPase</fullName>
    </submittedName>
</protein>
<evidence type="ECO:0000256" key="1">
    <source>
        <dbReference type="SAM" id="MobiDB-lite"/>
    </source>
</evidence>
<evidence type="ECO:0000313" key="3">
    <source>
        <dbReference type="Proteomes" id="UP000325081"/>
    </source>
</evidence>
<reference evidence="3" key="1">
    <citation type="journal article" date="2019" name="Curr. Biol.">
        <title>Genome Sequence of Striga asiatica Provides Insight into the Evolution of Plant Parasitism.</title>
        <authorList>
            <person name="Yoshida S."/>
            <person name="Kim S."/>
            <person name="Wafula E.K."/>
            <person name="Tanskanen J."/>
            <person name="Kim Y.M."/>
            <person name="Honaas L."/>
            <person name="Yang Z."/>
            <person name="Spallek T."/>
            <person name="Conn C.E."/>
            <person name="Ichihashi Y."/>
            <person name="Cheong K."/>
            <person name="Cui S."/>
            <person name="Der J.P."/>
            <person name="Gundlach H."/>
            <person name="Jiao Y."/>
            <person name="Hori C."/>
            <person name="Ishida J.K."/>
            <person name="Kasahara H."/>
            <person name="Kiba T."/>
            <person name="Kim M.S."/>
            <person name="Koo N."/>
            <person name="Laohavisit A."/>
            <person name="Lee Y.H."/>
            <person name="Lumba S."/>
            <person name="McCourt P."/>
            <person name="Mortimer J.C."/>
            <person name="Mutuku J.M."/>
            <person name="Nomura T."/>
            <person name="Sasaki-Sekimoto Y."/>
            <person name="Seto Y."/>
            <person name="Wang Y."/>
            <person name="Wakatake T."/>
            <person name="Sakakibara H."/>
            <person name="Demura T."/>
            <person name="Yamaguchi S."/>
            <person name="Yoneyama K."/>
            <person name="Manabe R.I."/>
            <person name="Nelson D.C."/>
            <person name="Schulman A.H."/>
            <person name="Timko M.P."/>
            <person name="dePamphilis C.W."/>
            <person name="Choi D."/>
            <person name="Shirasu K."/>
        </authorList>
    </citation>
    <scope>NUCLEOTIDE SEQUENCE [LARGE SCALE GENOMIC DNA]</scope>
    <source>
        <strain evidence="3">cv. UVA1</strain>
    </source>
</reference>
<dbReference type="Proteomes" id="UP000325081">
    <property type="component" value="Unassembled WGS sequence"/>
</dbReference>
<accession>A0A5A7R547</accession>
<dbReference type="EMBL" id="BKCP01009715">
    <property type="protein sequence ID" value="GER51474.1"/>
    <property type="molecule type" value="Genomic_DNA"/>
</dbReference>
<comment type="caution">
    <text evidence="2">The sequence shown here is derived from an EMBL/GenBank/DDBJ whole genome shotgun (WGS) entry which is preliminary data.</text>
</comment>
<feature type="region of interest" description="Disordered" evidence="1">
    <location>
        <begin position="1"/>
        <end position="35"/>
    </location>
</feature>
<organism evidence="2 3">
    <name type="scientific">Striga asiatica</name>
    <name type="common">Asiatic witchweed</name>
    <name type="synonym">Buchnera asiatica</name>
    <dbReference type="NCBI Taxonomy" id="4170"/>
    <lineage>
        <taxon>Eukaryota</taxon>
        <taxon>Viridiplantae</taxon>
        <taxon>Streptophyta</taxon>
        <taxon>Embryophyta</taxon>
        <taxon>Tracheophyta</taxon>
        <taxon>Spermatophyta</taxon>
        <taxon>Magnoliopsida</taxon>
        <taxon>eudicotyledons</taxon>
        <taxon>Gunneridae</taxon>
        <taxon>Pentapetalae</taxon>
        <taxon>asterids</taxon>
        <taxon>lamiids</taxon>
        <taxon>Lamiales</taxon>
        <taxon>Orobanchaceae</taxon>
        <taxon>Buchnereae</taxon>
        <taxon>Striga</taxon>
    </lineage>
</organism>
<name>A0A5A7R547_STRAF</name>
<sequence length="116" mass="12871">MGGPVDNEELSAVLASKQDSHGKEEQDTQQKQEIRNSVRGRTYHLSILATDAVKGVISEVAPLAYLCCVAVKAVKSVHAVRYATKMVPYYLWVTTSVPIKEVVLKIEKKLDIIDQM</sequence>